<accession>A0A4R4TTN0</accession>
<dbReference type="PROSITE" id="PS50977">
    <property type="entry name" value="HTH_TETR_2"/>
    <property type="match status" value="1"/>
</dbReference>
<dbReference type="Proteomes" id="UP000295345">
    <property type="component" value="Unassembled WGS sequence"/>
</dbReference>
<dbReference type="SUPFAM" id="SSF48498">
    <property type="entry name" value="Tetracyclin repressor-like, C-terminal domain"/>
    <property type="match status" value="1"/>
</dbReference>
<evidence type="ECO:0000313" key="4">
    <source>
        <dbReference type="EMBL" id="TDC78872.1"/>
    </source>
</evidence>
<dbReference type="SUPFAM" id="SSF46689">
    <property type="entry name" value="Homeodomain-like"/>
    <property type="match status" value="1"/>
</dbReference>
<dbReference type="InterPro" id="IPR001647">
    <property type="entry name" value="HTH_TetR"/>
</dbReference>
<evidence type="ECO:0000259" key="3">
    <source>
        <dbReference type="PROSITE" id="PS50977"/>
    </source>
</evidence>
<dbReference type="PRINTS" id="PR00455">
    <property type="entry name" value="HTHTETR"/>
</dbReference>
<dbReference type="Pfam" id="PF00440">
    <property type="entry name" value="TetR_N"/>
    <property type="match status" value="1"/>
</dbReference>
<dbReference type="InterPro" id="IPR050109">
    <property type="entry name" value="HTH-type_TetR-like_transc_reg"/>
</dbReference>
<keyword evidence="5" id="KW-1185">Reference proteome</keyword>
<dbReference type="Gene3D" id="1.10.357.10">
    <property type="entry name" value="Tetracycline Repressor, domain 2"/>
    <property type="match status" value="1"/>
</dbReference>
<dbReference type="Pfam" id="PF17926">
    <property type="entry name" value="TetR_C_21"/>
    <property type="match status" value="1"/>
</dbReference>
<dbReference type="InterPro" id="IPR041467">
    <property type="entry name" value="Sco4008_C"/>
</dbReference>
<protein>
    <submittedName>
        <fullName evidence="4">TetR/AcrR family transcriptional regulator</fullName>
    </submittedName>
</protein>
<dbReference type="GO" id="GO:0006355">
    <property type="term" value="P:regulation of DNA-templated transcription"/>
    <property type="evidence" value="ECO:0007669"/>
    <property type="project" value="UniProtKB-ARBA"/>
</dbReference>
<dbReference type="OrthoDB" id="4726108at2"/>
<name>A0A4R4TTN0_9ACTN</name>
<evidence type="ECO:0000256" key="2">
    <source>
        <dbReference type="PROSITE-ProRule" id="PRU00335"/>
    </source>
</evidence>
<organism evidence="4 5">
    <name type="scientific">Streptomyces hainanensis</name>
    <dbReference type="NCBI Taxonomy" id="402648"/>
    <lineage>
        <taxon>Bacteria</taxon>
        <taxon>Bacillati</taxon>
        <taxon>Actinomycetota</taxon>
        <taxon>Actinomycetes</taxon>
        <taxon>Kitasatosporales</taxon>
        <taxon>Streptomycetaceae</taxon>
        <taxon>Streptomyces</taxon>
    </lineage>
</organism>
<evidence type="ECO:0000313" key="5">
    <source>
        <dbReference type="Proteomes" id="UP000295345"/>
    </source>
</evidence>
<keyword evidence="1 2" id="KW-0238">DNA-binding</keyword>
<dbReference type="PANTHER" id="PTHR30328:SF54">
    <property type="entry name" value="HTH-TYPE TRANSCRIPTIONAL REPRESSOR SCO4008"/>
    <property type="match status" value="1"/>
</dbReference>
<reference evidence="4 5" key="1">
    <citation type="submission" date="2019-03" db="EMBL/GenBank/DDBJ databases">
        <title>Draft genome sequences of novel Actinobacteria.</title>
        <authorList>
            <person name="Sahin N."/>
            <person name="Ay H."/>
            <person name="Saygin H."/>
        </authorList>
    </citation>
    <scope>NUCLEOTIDE SEQUENCE [LARGE SCALE GENOMIC DNA]</scope>
    <source>
        <strain evidence="4 5">DSM 41900</strain>
    </source>
</reference>
<dbReference type="GO" id="GO:0003677">
    <property type="term" value="F:DNA binding"/>
    <property type="evidence" value="ECO:0007669"/>
    <property type="project" value="UniProtKB-UniRule"/>
</dbReference>
<feature type="domain" description="HTH tetR-type" evidence="3">
    <location>
        <begin position="62"/>
        <end position="122"/>
    </location>
</feature>
<evidence type="ECO:0000256" key="1">
    <source>
        <dbReference type="ARBA" id="ARBA00023125"/>
    </source>
</evidence>
<dbReference type="EMBL" id="SMKI01000026">
    <property type="protein sequence ID" value="TDC78872.1"/>
    <property type="molecule type" value="Genomic_DNA"/>
</dbReference>
<proteinExistence type="predicted"/>
<dbReference type="InterPro" id="IPR009057">
    <property type="entry name" value="Homeodomain-like_sf"/>
</dbReference>
<dbReference type="AlphaFoldDB" id="A0A4R4TTN0"/>
<comment type="caution">
    <text evidence="4">The sequence shown here is derived from an EMBL/GenBank/DDBJ whole genome shotgun (WGS) entry which is preliminary data.</text>
</comment>
<gene>
    <name evidence="4" type="ORF">E1283_04150</name>
</gene>
<dbReference type="PANTHER" id="PTHR30328">
    <property type="entry name" value="TRANSCRIPTIONAL REPRESSOR"/>
    <property type="match status" value="1"/>
</dbReference>
<dbReference type="InterPro" id="IPR036271">
    <property type="entry name" value="Tet_transcr_reg_TetR-rel_C_sf"/>
</dbReference>
<feature type="DNA-binding region" description="H-T-H motif" evidence="2">
    <location>
        <begin position="85"/>
        <end position="104"/>
    </location>
</feature>
<sequence>MMALSACERLPSGPGRLPSCNLLVRRRSQTTQSNRLVGRYRHETAWFPVWQPRGRSGHMTSLDTKSRIMAAALAEFAEHGVAGARVDRIARNAKANKESIYRYYGLKEELLEQVLSEYLRRNGETVTPEANALDEYAAGLFRHYRHDPRYLRLCLWEGMEGIDMRGAAAVEERAAHFADKIDAVRASQQDGTVDPELDPRHLMIVLLGMVNYWFAVPQIVRLLFGREPDEAVLEEHERFVAECARRIIAPGGPRAGEAGGEV</sequence>